<evidence type="ECO:0000313" key="1">
    <source>
        <dbReference type="EMBL" id="WCZ37988.1"/>
    </source>
</evidence>
<reference evidence="1 2" key="1">
    <citation type="submission" date="2020-10" db="EMBL/GenBank/DDBJ databases">
        <title>Complete genome sequence of Corynebacterium jeddahense DSM 45997, type strain of Corynebacterium jeddahense.</title>
        <authorList>
            <person name="Busche T."/>
            <person name="Kalinowski J."/>
            <person name="Ruckert C."/>
        </authorList>
    </citation>
    <scope>NUCLEOTIDE SEQUENCE [LARGE SCALE GENOMIC DNA]</scope>
    <source>
        <strain evidence="1 2">DSM 45997</strain>
    </source>
</reference>
<dbReference type="Gene3D" id="3.50.50.60">
    <property type="entry name" value="FAD/NAD(P)-binding domain"/>
    <property type="match status" value="2"/>
</dbReference>
<dbReference type="PANTHER" id="PTHR10668:SF105">
    <property type="entry name" value="DEHYDROGENASE-RELATED"/>
    <property type="match status" value="1"/>
</dbReference>
<dbReference type="Proteomes" id="UP001218071">
    <property type="component" value="Chromosome"/>
</dbReference>
<organism evidence="1 2">
    <name type="scientific">Corynebacterium jeddahense</name>
    <dbReference type="NCBI Taxonomy" id="1414719"/>
    <lineage>
        <taxon>Bacteria</taxon>
        <taxon>Bacillati</taxon>
        <taxon>Actinomycetota</taxon>
        <taxon>Actinomycetes</taxon>
        <taxon>Mycobacteriales</taxon>
        <taxon>Corynebacteriaceae</taxon>
        <taxon>Corynebacterium</taxon>
    </lineage>
</organism>
<dbReference type="InterPro" id="IPR036188">
    <property type="entry name" value="FAD/NAD-bd_sf"/>
</dbReference>
<proteinExistence type="predicted"/>
<dbReference type="RefSeq" id="WP_232297717.1">
    <property type="nucleotide sequence ID" value="NZ_CBYN010000061.1"/>
</dbReference>
<evidence type="ECO:0008006" key="3">
    <source>
        <dbReference type="Google" id="ProtNLM"/>
    </source>
</evidence>
<accession>A0ABY7UGY3</accession>
<evidence type="ECO:0000313" key="2">
    <source>
        <dbReference type="Proteomes" id="UP001218071"/>
    </source>
</evidence>
<dbReference type="PANTHER" id="PTHR10668">
    <property type="entry name" value="PHYTOENE DEHYDROGENASE"/>
    <property type="match status" value="1"/>
</dbReference>
<keyword evidence="2" id="KW-1185">Reference proteome</keyword>
<protein>
    <recommendedName>
        <fullName evidence="3">Phytoene dehydrogenase-related protein</fullName>
    </recommendedName>
</protein>
<sequence>MEAVIIGAGVNALTAAARLAKAGWRVDVFERADRVGGAARTDVIDGRLIDRGAACHPFGAASPAFAQLGLDVEWLRAPIEMAHPLDDGAAFLHRSLAQTAAELGPDARVWRGIHAPVVHHIDAHLANALAPPNRWPAHPLRLAQFGARGAWPAAAVPLRTERARALFAGSAAHAILPPTRAGTAAFGVLFGALGMTRGWPVAKGGSEAVARGLAELVEKHGGRIHCNRDVPHNAPKRRRGPGVHKVDFLLNEPVPWRDPRVGQAATVHLGGTLREIDHAERAIRRGRLPERPFVMAAQQFVADPQRGLSLWTYAHVPAGYRERYPGEVRELITRQVERFAPGFRDVVERVVEASPADLERWDPCLVGGDIANGAHPLIRLPHRLGAGEYLASSAAAPGAGVHGMPGWWAAEAALRDFDPGALSG</sequence>
<gene>
    <name evidence="1" type="ORF">CJEDD_01825</name>
</gene>
<dbReference type="Pfam" id="PF13450">
    <property type="entry name" value="NAD_binding_8"/>
    <property type="match status" value="1"/>
</dbReference>
<dbReference type="EMBL" id="CP063194">
    <property type="protein sequence ID" value="WCZ37988.1"/>
    <property type="molecule type" value="Genomic_DNA"/>
</dbReference>
<dbReference type="SUPFAM" id="SSF51905">
    <property type="entry name" value="FAD/NAD(P)-binding domain"/>
    <property type="match status" value="1"/>
</dbReference>
<name>A0ABY7UGY3_9CORY</name>